<dbReference type="EMBL" id="VZRA01000001">
    <property type="protein sequence ID" value="KAB0672209.1"/>
    <property type="molecule type" value="Genomic_DNA"/>
</dbReference>
<keyword evidence="1" id="KW-0472">Membrane</keyword>
<protein>
    <recommendedName>
        <fullName evidence="5">Cobalt/nickel transport protein</fullName>
    </recommendedName>
</protein>
<keyword evidence="1" id="KW-0812">Transmembrane</keyword>
<reference evidence="3 4" key="1">
    <citation type="journal article" date="2020" name="Microorganisms">
        <title>Description of Three Novel Members in the Family Geobacteraceae, Oryzomonas japonicum gen. nov., sp. nov., Oryzomonas sagensis sp. nov., and Oryzomonas ruber sp. nov.</title>
        <authorList>
            <person name="Xu Z."/>
            <person name="Masuda Y."/>
            <person name="Hayakawa C."/>
            <person name="Ushijima N."/>
            <person name="Kawano K."/>
            <person name="Shiratori Y."/>
            <person name="Senoo K."/>
            <person name="Itoh H."/>
        </authorList>
    </citation>
    <scope>NUCLEOTIDE SEQUENCE [LARGE SCALE GENOMIC DNA]</scope>
    <source>
        <strain evidence="3 4">Red100</strain>
    </source>
</reference>
<name>A0ABQ6TTV0_9BACT</name>
<keyword evidence="2" id="KW-0732">Signal</keyword>
<dbReference type="Proteomes" id="UP000798046">
    <property type="component" value="Unassembled WGS sequence"/>
</dbReference>
<evidence type="ECO:0000256" key="1">
    <source>
        <dbReference type="SAM" id="Phobius"/>
    </source>
</evidence>
<evidence type="ECO:0000313" key="4">
    <source>
        <dbReference type="Proteomes" id="UP000798046"/>
    </source>
</evidence>
<comment type="caution">
    <text evidence="3">The sequence shown here is derived from an EMBL/GenBank/DDBJ whole genome shotgun (WGS) entry which is preliminary data.</text>
</comment>
<evidence type="ECO:0000256" key="2">
    <source>
        <dbReference type="SAM" id="SignalP"/>
    </source>
</evidence>
<accession>A0ABQ6TTV0</accession>
<feature type="chain" id="PRO_5046889919" description="Cobalt/nickel transport protein" evidence="2">
    <location>
        <begin position="22"/>
        <end position="91"/>
    </location>
</feature>
<sequence length="91" mass="10082">MKRRIIMISALLWSVATVSPAAEPWLGIDETVVQKIAREHGREARKPLIDTGEGDIQLFVFLLAGAVGGFAAGYCWRALLDGRKKDDRTKE</sequence>
<feature type="signal peptide" evidence="2">
    <location>
        <begin position="1"/>
        <end position="21"/>
    </location>
</feature>
<evidence type="ECO:0008006" key="5">
    <source>
        <dbReference type="Google" id="ProtNLM"/>
    </source>
</evidence>
<evidence type="ECO:0000313" key="3">
    <source>
        <dbReference type="EMBL" id="KAB0672209.1"/>
    </source>
</evidence>
<gene>
    <name evidence="3" type="ORF">F6V30_06490</name>
</gene>
<organism evidence="3 4">
    <name type="scientific">Oryzomonas sagensis</name>
    <dbReference type="NCBI Taxonomy" id="2603857"/>
    <lineage>
        <taxon>Bacteria</taxon>
        <taxon>Pseudomonadati</taxon>
        <taxon>Thermodesulfobacteriota</taxon>
        <taxon>Desulfuromonadia</taxon>
        <taxon>Geobacterales</taxon>
        <taxon>Geobacteraceae</taxon>
        <taxon>Oryzomonas</taxon>
    </lineage>
</organism>
<keyword evidence="1" id="KW-1133">Transmembrane helix</keyword>
<feature type="transmembrane region" description="Helical" evidence="1">
    <location>
        <begin position="56"/>
        <end position="80"/>
    </location>
</feature>
<proteinExistence type="predicted"/>
<keyword evidence="4" id="KW-1185">Reference proteome</keyword>